<dbReference type="RefSeq" id="WP_007254977.1">
    <property type="nucleotide sequence ID" value="NZ_CH724107.1"/>
</dbReference>
<dbReference type="EMBL" id="AAOT01000031">
    <property type="protein sequence ID" value="EAR50325.1"/>
    <property type="molecule type" value="Genomic_DNA"/>
</dbReference>
<dbReference type="InterPro" id="IPR050595">
    <property type="entry name" value="Bact_response_regulator"/>
</dbReference>
<evidence type="ECO:0000313" key="5">
    <source>
        <dbReference type="Proteomes" id="UP000003635"/>
    </source>
</evidence>
<dbReference type="AlphaFoldDB" id="Q2CCA8"/>
<name>Q2CCA8_OCEGH</name>
<dbReference type="HOGENOM" id="CLU_000445_69_17_5"/>
<sequence length="126" mass="13579">MTLRILHVEDDEDIREIAKLSLEMTGEFELMQCASGPEAIAAAPGYAPDLLLMDVMMPGMSGEQLLAELRKLPGFADTPAIFMTARAQPTEVKALRDQGALEVIVKPFDPLSLATQIQDILAAAPA</sequence>
<organism evidence="4 5">
    <name type="scientific">Oceanicola granulosus (strain ATCC BAA-861 / DSM 15982 / KCTC 12143 / HTCC2516)</name>
    <dbReference type="NCBI Taxonomy" id="314256"/>
    <lineage>
        <taxon>Bacteria</taxon>
        <taxon>Pseudomonadati</taxon>
        <taxon>Pseudomonadota</taxon>
        <taxon>Alphaproteobacteria</taxon>
        <taxon>Rhodobacterales</taxon>
        <taxon>Roseobacteraceae</taxon>
        <taxon>Oceanicola</taxon>
    </lineage>
</organism>
<evidence type="ECO:0000256" key="2">
    <source>
        <dbReference type="PROSITE-ProRule" id="PRU00169"/>
    </source>
</evidence>
<dbReference type="Proteomes" id="UP000003635">
    <property type="component" value="Unassembled WGS sequence"/>
</dbReference>
<dbReference type="GO" id="GO:0000160">
    <property type="term" value="P:phosphorelay signal transduction system"/>
    <property type="evidence" value="ECO:0007669"/>
    <property type="project" value="InterPro"/>
</dbReference>
<keyword evidence="5" id="KW-1185">Reference proteome</keyword>
<dbReference type="SMART" id="SM00448">
    <property type="entry name" value="REC"/>
    <property type="match status" value="1"/>
</dbReference>
<dbReference type="PROSITE" id="PS50110">
    <property type="entry name" value="RESPONSE_REGULATORY"/>
    <property type="match status" value="1"/>
</dbReference>
<feature type="modified residue" description="4-aspartylphosphate" evidence="2">
    <location>
        <position position="54"/>
    </location>
</feature>
<evidence type="ECO:0000313" key="4">
    <source>
        <dbReference type="EMBL" id="EAR50325.1"/>
    </source>
</evidence>
<evidence type="ECO:0000259" key="3">
    <source>
        <dbReference type="PROSITE" id="PS50110"/>
    </source>
</evidence>
<reference evidence="4 5" key="1">
    <citation type="journal article" date="2010" name="J. Bacteriol.">
        <title>Genome sequences of Oceanicola granulosus HTCC2516(T) and Oceanicola batsensis HTCC2597(TDelta).</title>
        <authorList>
            <person name="Thrash J.C."/>
            <person name="Cho J.C."/>
            <person name="Vergin K.L."/>
            <person name="Giovannoni S.J."/>
        </authorList>
    </citation>
    <scope>NUCLEOTIDE SEQUENCE [LARGE SCALE GENOMIC DNA]</scope>
    <source>
        <strain evidence="5">ATCC BAA-861 / DSM 15982 / KCTC 12143 / HTCC2516</strain>
    </source>
</reference>
<dbReference type="InterPro" id="IPR011006">
    <property type="entry name" value="CheY-like_superfamily"/>
</dbReference>
<gene>
    <name evidence="4" type="ORF">OG2516_07258</name>
</gene>
<dbReference type="Gene3D" id="3.40.50.2300">
    <property type="match status" value="1"/>
</dbReference>
<dbReference type="STRING" id="314256.OG2516_07258"/>
<dbReference type="InterPro" id="IPR001789">
    <property type="entry name" value="Sig_transdc_resp-reg_receiver"/>
</dbReference>
<comment type="caution">
    <text evidence="4">The sequence shown here is derived from an EMBL/GenBank/DDBJ whole genome shotgun (WGS) entry which is preliminary data.</text>
</comment>
<dbReference type="Pfam" id="PF00072">
    <property type="entry name" value="Response_reg"/>
    <property type="match status" value="1"/>
</dbReference>
<dbReference type="SUPFAM" id="SSF52172">
    <property type="entry name" value="CheY-like"/>
    <property type="match status" value="1"/>
</dbReference>
<dbReference type="PANTHER" id="PTHR44591:SF3">
    <property type="entry name" value="RESPONSE REGULATORY DOMAIN-CONTAINING PROTEIN"/>
    <property type="match status" value="1"/>
</dbReference>
<evidence type="ECO:0000256" key="1">
    <source>
        <dbReference type="ARBA" id="ARBA00022553"/>
    </source>
</evidence>
<keyword evidence="1 2" id="KW-0597">Phosphoprotein</keyword>
<dbReference type="eggNOG" id="COG0745">
    <property type="taxonomic scope" value="Bacteria"/>
</dbReference>
<accession>Q2CCA8</accession>
<dbReference type="PANTHER" id="PTHR44591">
    <property type="entry name" value="STRESS RESPONSE REGULATOR PROTEIN 1"/>
    <property type="match status" value="1"/>
</dbReference>
<dbReference type="OrthoDB" id="9800897at2"/>
<feature type="domain" description="Response regulatory" evidence="3">
    <location>
        <begin position="4"/>
        <end position="121"/>
    </location>
</feature>
<protein>
    <submittedName>
        <fullName evidence="4">Two-component response regulator</fullName>
    </submittedName>
</protein>
<proteinExistence type="predicted"/>